<keyword evidence="5" id="KW-1185">Reference proteome</keyword>
<gene>
    <name evidence="4" type="ORF">EDD53_1685</name>
</gene>
<dbReference type="SUPFAM" id="SSF55729">
    <property type="entry name" value="Acyl-CoA N-acyltransferases (Nat)"/>
    <property type="match status" value="1"/>
</dbReference>
<dbReference type="Pfam" id="PF00583">
    <property type="entry name" value="Acetyltransf_1"/>
    <property type="match status" value="1"/>
</dbReference>
<accession>A0A3N4V098</accession>
<protein>
    <submittedName>
        <fullName evidence="4">Ribosomal-protein-alanine N-acetyltransferase</fullName>
    </submittedName>
</protein>
<evidence type="ECO:0000256" key="1">
    <source>
        <dbReference type="ARBA" id="ARBA00022679"/>
    </source>
</evidence>
<reference evidence="4 5" key="1">
    <citation type="submission" date="2018-11" db="EMBL/GenBank/DDBJ databases">
        <title>Genomic Encyclopedia of Type Strains, Phase IV (KMG-IV): sequencing the most valuable type-strain genomes for metagenomic binning, comparative biology and taxonomic classification.</title>
        <authorList>
            <person name="Goeker M."/>
        </authorList>
    </citation>
    <scope>NUCLEOTIDE SEQUENCE [LARGE SCALE GENOMIC DNA]</scope>
    <source>
        <strain evidence="4 5">DSM 104731</strain>
    </source>
</reference>
<keyword evidence="1 4" id="KW-0808">Transferase</keyword>
<dbReference type="Gene3D" id="3.40.630.30">
    <property type="match status" value="1"/>
</dbReference>
<dbReference type="PROSITE" id="PS51186">
    <property type="entry name" value="GNAT"/>
    <property type="match status" value="1"/>
</dbReference>
<sequence>MAHDLTHADLAALHQACFSMPRPWSETEFAGLLALSDVFCFYGAGPSFAMGRVVVGEAELLTLAVDPRAQGQGLGRTALQSYEDAAAARGAEVSFLEVAANNHTAIKLYMSHGYSESGTRRGYYTDADGAKVDALVLSKPLVKV</sequence>
<name>A0A3N4V098_9RHOB</name>
<organism evidence="4 5">
    <name type="scientific">Pacificibacter maritimus</name>
    <dbReference type="NCBI Taxonomy" id="762213"/>
    <lineage>
        <taxon>Bacteria</taxon>
        <taxon>Pseudomonadati</taxon>
        <taxon>Pseudomonadota</taxon>
        <taxon>Alphaproteobacteria</taxon>
        <taxon>Rhodobacterales</taxon>
        <taxon>Roseobacteraceae</taxon>
        <taxon>Pacificibacter</taxon>
    </lineage>
</organism>
<dbReference type="PANTHER" id="PTHR43420">
    <property type="entry name" value="ACETYLTRANSFERASE"/>
    <property type="match status" value="1"/>
</dbReference>
<proteinExistence type="predicted"/>
<evidence type="ECO:0000313" key="4">
    <source>
        <dbReference type="EMBL" id="RPE67280.1"/>
    </source>
</evidence>
<evidence type="ECO:0000256" key="2">
    <source>
        <dbReference type="ARBA" id="ARBA00023315"/>
    </source>
</evidence>
<dbReference type="Proteomes" id="UP000269689">
    <property type="component" value="Unassembled WGS sequence"/>
</dbReference>
<dbReference type="GO" id="GO:0016747">
    <property type="term" value="F:acyltransferase activity, transferring groups other than amino-acyl groups"/>
    <property type="evidence" value="ECO:0007669"/>
    <property type="project" value="InterPro"/>
</dbReference>
<dbReference type="CDD" id="cd04301">
    <property type="entry name" value="NAT_SF"/>
    <property type="match status" value="1"/>
</dbReference>
<evidence type="ECO:0000259" key="3">
    <source>
        <dbReference type="PROSITE" id="PS51186"/>
    </source>
</evidence>
<comment type="caution">
    <text evidence="4">The sequence shown here is derived from an EMBL/GenBank/DDBJ whole genome shotgun (WGS) entry which is preliminary data.</text>
</comment>
<dbReference type="AlphaFoldDB" id="A0A3N4V098"/>
<feature type="domain" description="N-acetyltransferase" evidence="3">
    <location>
        <begin position="1"/>
        <end position="142"/>
    </location>
</feature>
<dbReference type="InterPro" id="IPR050680">
    <property type="entry name" value="YpeA/RimI_acetyltransf"/>
</dbReference>
<dbReference type="PANTHER" id="PTHR43420:SF44">
    <property type="entry name" value="ACETYLTRANSFERASE YPEA"/>
    <property type="match status" value="1"/>
</dbReference>
<dbReference type="OrthoDB" id="9804026at2"/>
<dbReference type="EMBL" id="RKQK01000002">
    <property type="protein sequence ID" value="RPE67280.1"/>
    <property type="molecule type" value="Genomic_DNA"/>
</dbReference>
<keyword evidence="2" id="KW-0012">Acyltransferase</keyword>
<dbReference type="InterPro" id="IPR016181">
    <property type="entry name" value="Acyl_CoA_acyltransferase"/>
</dbReference>
<evidence type="ECO:0000313" key="5">
    <source>
        <dbReference type="Proteomes" id="UP000269689"/>
    </source>
</evidence>
<dbReference type="InterPro" id="IPR000182">
    <property type="entry name" value="GNAT_dom"/>
</dbReference>